<evidence type="ECO:0000313" key="3">
    <source>
        <dbReference type="EMBL" id="SFQ30970.1"/>
    </source>
</evidence>
<sequence length="924" mass="105988">MMDYGFQRLVLLNSAGYQRAELPLDAAVSLVAPNNTGKTSLINALQFLLIIDRRRMDFGAYDVERSRRFYFPHNSAYILLEVLLPESGSVVLGCVGKGVSHDYEYFAYRGSLELDDYRLDDGSLVTQPQLLGHLAMRGRLAERYNGSDFTKMVYGSGRRGRSEQGDFTVFRLEQVSQAEVFQRVLTRTLRLDRLQSREVKDYLLQIFSRDLSDAGIDFKQEWDKAFADVNADRTQYLAALNQRERIDQLERLHEERLQLRGKLSFFRPLIDQALLDWQAYYQRQSAELRLAREEVEQAEERLQREQQEWAAERERGRHREAGLQAEDRCQAELEQRFALIDRRERLEQAEAAARADYERQVALVAQAQGSSPEQIRRERRRAQQELDSTDRELASLASNLYQHLQRVLDETQLAAVNRLLAREVMMLAEEGFSLDGTLLRRSLEQWLRHPECIELPGLSVQLASLPAQHRQRSADEIREEQAELRQRIAQLDEQLQAAEAMREALLLKQQLEDDYRQTQHDLAAFDQLVVLRDGAVVRARSLHDCQMALQQLEERLVGAQGEARRLREQLQVVGQRQEALDQQNREISYSRERRNDSGPLFDYLAELPQHPWLGSAELALEQLAEHLREYLQDCSRLLRIEGEVRTLCAELHGGGLTKYQMAEDPDSEIRRIIEFARHLPQEFEAIERKARTAVVNVTACLRQLRDGLHAFKGKMRQFNQLIGRRRLSDLEVFKIEPEDERELVEAIETLISTAEQVDSGQTFELFNHGSVLDDEMLNRAKTLLIREGEARGSLAVEHLFRLSFIVGKEGQKPEAFADIDGAASNGTVLMAKLVTGLALLHQMQDKRHAVRAACYLDEALALDGPNQKSLIDTAAEFGFALIFASPAPLATARYCVPISRHNGHNQISRKSWQLLEPKESEVVA</sequence>
<feature type="region of interest" description="Disordered" evidence="2">
    <location>
        <begin position="368"/>
        <end position="389"/>
    </location>
</feature>
<protein>
    <recommendedName>
        <fullName evidence="5">Chromosome segregation ATPase</fullName>
    </recommendedName>
</protein>
<evidence type="ECO:0000313" key="4">
    <source>
        <dbReference type="Proteomes" id="UP000243084"/>
    </source>
</evidence>
<proteinExistence type="predicted"/>
<organism evidence="3 4">
    <name type="scientific">Geopseudomonas sagittaria</name>
    <dbReference type="NCBI Taxonomy" id="1135990"/>
    <lineage>
        <taxon>Bacteria</taxon>
        <taxon>Pseudomonadati</taxon>
        <taxon>Pseudomonadota</taxon>
        <taxon>Gammaproteobacteria</taxon>
        <taxon>Pseudomonadales</taxon>
        <taxon>Pseudomonadaceae</taxon>
        <taxon>Geopseudomonas</taxon>
    </lineage>
</organism>
<evidence type="ECO:0008006" key="5">
    <source>
        <dbReference type="Google" id="ProtNLM"/>
    </source>
</evidence>
<feature type="coiled-coil region" evidence="1">
    <location>
        <begin position="281"/>
        <end position="315"/>
    </location>
</feature>
<evidence type="ECO:0000256" key="1">
    <source>
        <dbReference type="SAM" id="Coils"/>
    </source>
</evidence>
<dbReference type="EMBL" id="FOXM01000016">
    <property type="protein sequence ID" value="SFQ30970.1"/>
    <property type="molecule type" value="Genomic_DNA"/>
</dbReference>
<accession>A0A1I5XG87</accession>
<reference evidence="4" key="1">
    <citation type="submission" date="2016-10" db="EMBL/GenBank/DDBJ databases">
        <authorList>
            <person name="Varghese N."/>
            <person name="Submissions S."/>
        </authorList>
    </citation>
    <scope>NUCLEOTIDE SEQUENCE [LARGE SCALE GENOMIC DNA]</scope>
    <source>
        <strain evidence="4">JCM 18195</strain>
    </source>
</reference>
<gene>
    <name evidence="3" type="ORF">SAMN05216229_11647</name>
</gene>
<feature type="coiled-coil region" evidence="1">
    <location>
        <begin position="474"/>
        <end position="583"/>
    </location>
</feature>
<keyword evidence="4" id="KW-1185">Reference proteome</keyword>
<name>A0A1I5XG87_9GAMM</name>
<dbReference type="Proteomes" id="UP000243084">
    <property type="component" value="Unassembled WGS sequence"/>
</dbReference>
<keyword evidence="1" id="KW-0175">Coiled coil</keyword>
<evidence type="ECO:0000256" key="2">
    <source>
        <dbReference type="SAM" id="MobiDB-lite"/>
    </source>
</evidence>
<dbReference type="RefSeq" id="WP_245768287.1">
    <property type="nucleotide sequence ID" value="NZ_FOXM01000016.1"/>
</dbReference>
<dbReference type="AlphaFoldDB" id="A0A1I5XG87"/>